<dbReference type="PROSITE" id="PS00061">
    <property type="entry name" value="ADH_SHORT"/>
    <property type="match status" value="1"/>
</dbReference>
<dbReference type="PANTHER" id="PTHR42901:SF1">
    <property type="entry name" value="ALCOHOL DEHYDROGENASE"/>
    <property type="match status" value="1"/>
</dbReference>
<name>A4CBK6_9GAMM</name>
<evidence type="ECO:0000313" key="5">
    <source>
        <dbReference type="Proteomes" id="UP000006201"/>
    </source>
</evidence>
<evidence type="ECO:0000256" key="2">
    <source>
        <dbReference type="ARBA" id="ARBA00023002"/>
    </source>
</evidence>
<comment type="similarity">
    <text evidence="1 3">Belongs to the short-chain dehydrogenases/reductases (SDR) family.</text>
</comment>
<evidence type="ECO:0000256" key="3">
    <source>
        <dbReference type="RuleBase" id="RU000363"/>
    </source>
</evidence>
<reference evidence="4 5" key="1">
    <citation type="submission" date="2006-02" db="EMBL/GenBank/DDBJ databases">
        <authorList>
            <person name="Moran M.A."/>
            <person name="Kjelleberg S."/>
            <person name="Egan S."/>
            <person name="Saunders N."/>
            <person name="Thomas T."/>
            <person name="Ferriera S."/>
            <person name="Johnson J."/>
            <person name="Kravitz S."/>
            <person name="Halpern A."/>
            <person name="Remington K."/>
            <person name="Beeson K."/>
            <person name="Tran B."/>
            <person name="Rogers Y.-H."/>
            <person name="Friedman R."/>
            <person name="Venter J.C."/>
        </authorList>
    </citation>
    <scope>NUCLEOTIDE SEQUENCE [LARGE SCALE GENOMIC DNA]</scope>
    <source>
        <strain evidence="4 5">D2</strain>
    </source>
</reference>
<comment type="caution">
    <text evidence="4">The sequence shown here is derived from an EMBL/GenBank/DDBJ whole genome shotgun (WGS) entry which is preliminary data.</text>
</comment>
<proteinExistence type="inferred from homology"/>
<evidence type="ECO:0000256" key="1">
    <source>
        <dbReference type="ARBA" id="ARBA00006484"/>
    </source>
</evidence>
<keyword evidence="2 4" id="KW-0560">Oxidoreductase</keyword>
<dbReference type="InterPro" id="IPR002347">
    <property type="entry name" value="SDR_fam"/>
</dbReference>
<evidence type="ECO:0000313" key="4">
    <source>
        <dbReference type="EMBL" id="EAR27743.1"/>
    </source>
</evidence>
<dbReference type="NCBIfam" id="NF006509">
    <property type="entry name" value="PRK08945.1"/>
    <property type="match status" value="1"/>
</dbReference>
<dbReference type="EMBL" id="AAOH01000005">
    <property type="protein sequence ID" value="EAR27743.1"/>
    <property type="molecule type" value="Genomic_DNA"/>
</dbReference>
<keyword evidence="5" id="KW-1185">Reference proteome</keyword>
<dbReference type="PANTHER" id="PTHR42901">
    <property type="entry name" value="ALCOHOL DEHYDROGENASE"/>
    <property type="match status" value="1"/>
</dbReference>
<dbReference type="HOGENOM" id="CLU_010194_2_10_6"/>
<dbReference type="Pfam" id="PF00106">
    <property type="entry name" value="adh_short"/>
    <property type="match status" value="1"/>
</dbReference>
<dbReference type="Proteomes" id="UP000006201">
    <property type="component" value="Unassembled WGS sequence"/>
</dbReference>
<dbReference type="InterPro" id="IPR036291">
    <property type="entry name" value="NAD(P)-bd_dom_sf"/>
</dbReference>
<sequence>MPKNIILGILMQNQQLDPLELKEKVILITGAGDGIGRVAALEYAKAGATVILLGKTVNKLECVYDEIIAAGGPQPAIVPLDMKGATKQHYRDLAATIENQFGRLDGLLNNAGILGSLGPLEHFCVSTFENIMKVNVTAQAVLTKYMFPILRKSPNASIIFTSSGVGREGREFWGAYAISKFAVEGMMQTWSKEVAKTNIRINCINPGATETKMRASAYPGEDRSKLASPLDLMPTYLYLMSDRSIGINGQSLDAQQK</sequence>
<dbReference type="AlphaFoldDB" id="A4CBK6"/>
<dbReference type="PRINTS" id="PR00081">
    <property type="entry name" value="GDHRDH"/>
</dbReference>
<dbReference type="STRING" id="87626.PTD2_18015"/>
<dbReference type="EC" id="1.1.1.-" evidence="4"/>
<gene>
    <name evidence="4" type="ORF">PTD2_18015</name>
</gene>
<organism evidence="4 5">
    <name type="scientific">Pseudoalteromonas tunicata D2</name>
    <dbReference type="NCBI Taxonomy" id="87626"/>
    <lineage>
        <taxon>Bacteria</taxon>
        <taxon>Pseudomonadati</taxon>
        <taxon>Pseudomonadota</taxon>
        <taxon>Gammaproteobacteria</taxon>
        <taxon>Alteromonadales</taxon>
        <taxon>Pseudoalteromonadaceae</taxon>
        <taxon>Pseudoalteromonas</taxon>
    </lineage>
</organism>
<dbReference type="GO" id="GO:0016491">
    <property type="term" value="F:oxidoreductase activity"/>
    <property type="evidence" value="ECO:0007669"/>
    <property type="project" value="UniProtKB-KW"/>
</dbReference>
<dbReference type="InterPro" id="IPR020904">
    <property type="entry name" value="Sc_DH/Rdtase_CS"/>
</dbReference>
<dbReference type="SUPFAM" id="SSF51735">
    <property type="entry name" value="NAD(P)-binding Rossmann-fold domains"/>
    <property type="match status" value="1"/>
</dbReference>
<accession>A4CBK6</accession>
<dbReference type="eggNOG" id="COG1028">
    <property type="taxonomic scope" value="Bacteria"/>
</dbReference>
<dbReference type="PRINTS" id="PR00080">
    <property type="entry name" value="SDRFAMILY"/>
</dbReference>
<protein>
    <submittedName>
        <fullName evidence="4">Short chain dehydrogenase</fullName>
        <ecNumber evidence="4">1.1.1.-</ecNumber>
    </submittedName>
</protein>
<dbReference type="Gene3D" id="3.40.50.720">
    <property type="entry name" value="NAD(P)-binding Rossmann-like Domain"/>
    <property type="match status" value="1"/>
</dbReference>